<dbReference type="OrthoDB" id="1630758at2759"/>
<organism evidence="2 3">
    <name type="scientific">Reticulomyxa filosa</name>
    <dbReference type="NCBI Taxonomy" id="46433"/>
    <lineage>
        <taxon>Eukaryota</taxon>
        <taxon>Sar</taxon>
        <taxon>Rhizaria</taxon>
        <taxon>Retaria</taxon>
        <taxon>Foraminifera</taxon>
        <taxon>Monothalamids</taxon>
        <taxon>Reticulomyxidae</taxon>
        <taxon>Reticulomyxa</taxon>
    </lineage>
</organism>
<dbReference type="EMBL" id="ASPP01039991">
    <property type="protein sequence ID" value="ETO00815.1"/>
    <property type="molecule type" value="Genomic_DNA"/>
</dbReference>
<evidence type="ECO:0008006" key="4">
    <source>
        <dbReference type="Google" id="ProtNLM"/>
    </source>
</evidence>
<evidence type="ECO:0000313" key="2">
    <source>
        <dbReference type="EMBL" id="ETO00815.1"/>
    </source>
</evidence>
<dbReference type="Proteomes" id="UP000023152">
    <property type="component" value="Unassembled WGS sequence"/>
</dbReference>
<comment type="caution">
    <text evidence="2">The sequence shown here is derived from an EMBL/GenBank/DDBJ whole genome shotgun (WGS) entry which is preliminary data.</text>
</comment>
<dbReference type="SUPFAM" id="SSF57850">
    <property type="entry name" value="RING/U-box"/>
    <property type="match status" value="1"/>
</dbReference>
<proteinExistence type="predicted"/>
<evidence type="ECO:0000256" key="1">
    <source>
        <dbReference type="SAM" id="Coils"/>
    </source>
</evidence>
<feature type="coiled-coil region" evidence="1">
    <location>
        <begin position="167"/>
        <end position="254"/>
    </location>
</feature>
<sequence>MLGSDEKNSEHEKETFFSSSCYNKDWVLLTNKPEKVNPLTCYICKQIANNAVELHCDEHDNAEQVYLFGEECLQRYLKQSNGKCPIQQHDHCKFSKNKIIRQQVSDLLVICPRQYDLKKRKSKEGTILGEKEEQENQCNYKGKIKEIKDHLDKQCQLISIQHIILLIKELQLQLQIEKLKADELKEMHLKSNTEIQQLNEKIDDLQRESVKKDVQIIELKNDIQQVKSEMNQNITQLKKQIEQCQNTCDACTKLNVNIF</sequence>
<reference evidence="2 3" key="1">
    <citation type="journal article" date="2013" name="Curr. Biol.">
        <title>The Genome of the Foraminiferan Reticulomyxa filosa.</title>
        <authorList>
            <person name="Glockner G."/>
            <person name="Hulsmann N."/>
            <person name="Schleicher M."/>
            <person name="Noegel A.A."/>
            <person name="Eichinger L."/>
            <person name="Gallinger C."/>
            <person name="Pawlowski J."/>
            <person name="Sierra R."/>
            <person name="Euteneuer U."/>
            <person name="Pillet L."/>
            <person name="Moustafa A."/>
            <person name="Platzer M."/>
            <person name="Groth M."/>
            <person name="Szafranski K."/>
            <person name="Schliwa M."/>
        </authorList>
    </citation>
    <scope>NUCLEOTIDE SEQUENCE [LARGE SCALE GENOMIC DNA]</scope>
</reference>
<gene>
    <name evidence="2" type="ORF">RFI_36626</name>
</gene>
<accession>X6LJC3</accession>
<keyword evidence="3" id="KW-1185">Reference proteome</keyword>
<name>X6LJC3_RETFI</name>
<evidence type="ECO:0000313" key="3">
    <source>
        <dbReference type="Proteomes" id="UP000023152"/>
    </source>
</evidence>
<keyword evidence="1" id="KW-0175">Coiled coil</keyword>
<dbReference type="AlphaFoldDB" id="X6LJC3"/>
<dbReference type="Gene3D" id="3.30.40.10">
    <property type="entry name" value="Zinc/RING finger domain, C3HC4 (zinc finger)"/>
    <property type="match status" value="1"/>
</dbReference>
<protein>
    <recommendedName>
        <fullName evidence="4">Viral A-type inclusion protein</fullName>
    </recommendedName>
</protein>
<dbReference type="InterPro" id="IPR013083">
    <property type="entry name" value="Znf_RING/FYVE/PHD"/>
</dbReference>